<keyword evidence="4" id="KW-1185">Reference proteome</keyword>
<feature type="domain" description="Smf/DprA SLOG" evidence="2">
    <location>
        <begin position="80"/>
        <end position="303"/>
    </location>
</feature>
<dbReference type="SUPFAM" id="SSF102405">
    <property type="entry name" value="MCP/YpsA-like"/>
    <property type="match status" value="1"/>
</dbReference>
<gene>
    <name evidence="3" type="ORF">GA0111570_10890</name>
</gene>
<dbReference type="EMBL" id="FMYF01000008">
    <property type="protein sequence ID" value="SDB91612.1"/>
    <property type="molecule type" value="Genomic_DNA"/>
</dbReference>
<comment type="similarity">
    <text evidence="1">Belongs to the DprA/Smf family.</text>
</comment>
<dbReference type="GO" id="GO:0009294">
    <property type="term" value="P:DNA-mediated transformation"/>
    <property type="evidence" value="ECO:0007669"/>
    <property type="project" value="InterPro"/>
</dbReference>
<dbReference type="Pfam" id="PF02481">
    <property type="entry name" value="DNA_processg_A"/>
    <property type="match status" value="1"/>
</dbReference>
<protein>
    <submittedName>
        <fullName evidence="3">DNA processing protein</fullName>
    </submittedName>
</protein>
<reference evidence="3 4" key="1">
    <citation type="submission" date="2016-06" db="EMBL/GenBank/DDBJ databases">
        <authorList>
            <person name="Olsen C.W."/>
            <person name="Carey S."/>
            <person name="Hinshaw L."/>
            <person name="Karasin A.I."/>
        </authorList>
    </citation>
    <scope>NUCLEOTIDE SEQUENCE [LARGE SCALE GENOMIC DNA]</scope>
    <source>
        <strain evidence="3 4">LZ-22</strain>
    </source>
</reference>
<evidence type="ECO:0000313" key="4">
    <source>
        <dbReference type="Proteomes" id="UP000199086"/>
    </source>
</evidence>
<dbReference type="STRING" id="1577474.GA0111570_10890"/>
<dbReference type="InterPro" id="IPR003488">
    <property type="entry name" value="DprA"/>
</dbReference>
<dbReference type="Proteomes" id="UP000199086">
    <property type="component" value="Unassembled WGS sequence"/>
</dbReference>
<sequence>MAAPDQDQEYWTDERSARLALAHVVEPGDPGTAELVATYGVLDVWHRLRARGSRSRWAGRAAAFDLRAAIERTRACGARFVVPGDEEWPGQLDVLAGCEAVQDRTGPPMGLWARGARDLGAVTARGVAMVGSRASTSYGEHVALQLGHDLVESGIPVVSGAAYGIDAAAHRGALSAGPGDDGPVTVAVLACGVDQVYPAAHADLLAQVAARGSVVSELPPGEHPTRLRFLARNRLIAALSRATLIVEAAYRSGARNTVTWAQACGRPVMAVPGPVTSALSVTPNRLLRDHEAELVSSVEDVRALLSPTGQDTLVGHQEPPAPIDLLGETEKVVLEALPGRGSVGLDELSVRAALPLARCAADLEALSARGLVTETLMGEWQLTHRHLVRRA</sequence>
<dbReference type="PANTHER" id="PTHR43022:SF1">
    <property type="entry name" value="PROTEIN SMF"/>
    <property type="match status" value="1"/>
</dbReference>
<dbReference type="RefSeq" id="WP_092611665.1">
    <property type="nucleotide sequence ID" value="NZ_FMYF01000008.1"/>
</dbReference>
<dbReference type="PANTHER" id="PTHR43022">
    <property type="entry name" value="PROTEIN SMF"/>
    <property type="match status" value="1"/>
</dbReference>
<organism evidence="3 4">
    <name type="scientific">Raineyella antarctica</name>
    <dbReference type="NCBI Taxonomy" id="1577474"/>
    <lineage>
        <taxon>Bacteria</taxon>
        <taxon>Bacillati</taxon>
        <taxon>Actinomycetota</taxon>
        <taxon>Actinomycetes</taxon>
        <taxon>Propionibacteriales</taxon>
        <taxon>Propionibacteriaceae</taxon>
        <taxon>Raineyella</taxon>
    </lineage>
</organism>
<name>A0A1G6HBE9_9ACTN</name>
<dbReference type="InterPro" id="IPR057666">
    <property type="entry name" value="DrpA_SLOG"/>
</dbReference>
<proteinExistence type="inferred from homology"/>
<evidence type="ECO:0000313" key="3">
    <source>
        <dbReference type="EMBL" id="SDB91612.1"/>
    </source>
</evidence>
<dbReference type="Gene3D" id="3.40.50.450">
    <property type="match status" value="1"/>
</dbReference>
<evidence type="ECO:0000256" key="1">
    <source>
        <dbReference type="ARBA" id="ARBA00006525"/>
    </source>
</evidence>
<dbReference type="AlphaFoldDB" id="A0A1G6HBE9"/>
<evidence type="ECO:0000259" key="2">
    <source>
        <dbReference type="Pfam" id="PF02481"/>
    </source>
</evidence>
<dbReference type="OrthoDB" id="9785707at2"/>
<accession>A0A1G6HBE9</accession>